<keyword evidence="1" id="KW-0175">Coiled coil</keyword>
<dbReference type="Proteomes" id="UP000625735">
    <property type="component" value="Unassembled WGS sequence"/>
</dbReference>
<evidence type="ECO:0000256" key="1">
    <source>
        <dbReference type="SAM" id="Coils"/>
    </source>
</evidence>
<sequence length="307" mass="34429">MLKFTITLFKFNKMENQNNNSKLKAIILVLSLLLLASLAYMFKLSSDNKKSETENVNLVTEKEAALNDFAQLKATYDAAIAENTSMSEELIAERDKVVKLMDELKASKGDVASLRKFRDQYRSLESKMNELVRENDALKKMNQDLTTQIDSTTTILVEAKEYNQVLVGQNEELSKTVEVASKLSILNLKTGAYKVRSSGKEVETERAGRADILKISFTIAENKVAKSGDKQYYVQVIDSKSNVLGEKKTVEFGEKSLTYSFISTVSYKNDTVSVTENLPGESFEKGTYFVNIFDKGELVGKTSFTLK</sequence>
<evidence type="ECO:0000313" key="3">
    <source>
        <dbReference type="Proteomes" id="UP000625735"/>
    </source>
</evidence>
<dbReference type="AlphaFoldDB" id="A0A916Y4L5"/>
<protein>
    <recommendedName>
        <fullName evidence="4">Chromosome partitioning protein ParA</fullName>
    </recommendedName>
</protein>
<evidence type="ECO:0000313" key="2">
    <source>
        <dbReference type="EMBL" id="GGD31004.1"/>
    </source>
</evidence>
<proteinExistence type="predicted"/>
<feature type="coiled-coil region" evidence="1">
    <location>
        <begin position="114"/>
        <end position="148"/>
    </location>
</feature>
<reference evidence="2" key="1">
    <citation type="journal article" date="2014" name="Int. J. Syst. Evol. Microbiol.">
        <title>Complete genome sequence of Corynebacterium casei LMG S-19264T (=DSM 44701T), isolated from a smear-ripened cheese.</title>
        <authorList>
            <consortium name="US DOE Joint Genome Institute (JGI-PGF)"/>
            <person name="Walter F."/>
            <person name="Albersmeier A."/>
            <person name="Kalinowski J."/>
            <person name="Ruckert C."/>
        </authorList>
    </citation>
    <scope>NUCLEOTIDE SEQUENCE</scope>
    <source>
        <strain evidence="2">CGMCC 1.12506</strain>
    </source>
</reference>
<accession>A0A916Y4L5</accession>
<dbReference type="EMBL" id="BMFG01000008">
    <property type="protein sequence ID" value="GGD31004.1"/>
    <property type="molecule type" value="Genomic_DNA"/>
</dbReference>
<keyword evidence="3" id="KW-1185">Reference proteome</keyword>
<reference evidence="2" key="2">
    <citation type="submission" date="2020-09" db="EMBL/GenBank/DDBJ databases">
        <authorList>
            <person name="Sun Q."/>
            <person name="Zhou Y."/>
        </authorList>
    </citation>
    <scope>NUCLEOTIDE SEQUENCE</scope>
    <source>
        <strain evidence="2">CGMCC 1.12506</strain>
    </source>
</reference>
<name>A0A916Y4L5_9FLAO</name>
<evidence type="ECO:0008006" key="4">
    <source>
        <dbReference type="Google" id="ProtNLM"/>
    </source>
</evidence>
<organism evidence="2 3">
    <name type="scientific">Flavobacterium orientale</name>
    <dbReference type="NCBI Taxonomy" id="1756020"/>
    <lineage>
        <taxon>Bacteria</taxon>
        <taxon>Pseudomonadati</taxon>
        <taxon>Bacteroidota</taxon>
        <taxon>Flavobacteriia</taxon>
        <taxon>Flavobacteriales</taxon>
        <taxon>Flavobacteriaceae</taxon>
        <taxon>Flavobacterium</taxon>
    </lineage>
</organism>
<gene>
    <name evidence="2" type="ORF">GCM10011343_21470</name>
</gene>
<comment type="caution">
    <text evidence="2">The sequence shown here is derived from an EMBL/GenBank/DDBJ whole genome shotgun (WGS) entry which is preliminary data.</text>
</comment>